<dbReference type="SUPFAM" id="SSF88688">
    <property type="entry name" value="Families 57/38 glycoside transferase middle domain"/>
    <property type="match status" value="1"/>
</dbReference>
<dbReference type="Gene3D" id="1.20.1270.50">
    <property type="entry name" value="Glycoside hydrolase family 38, central domain"/>
    <property type="match status" value="1"/>
</dbReference>
<dbReference type="GO" id="GO:0030246">
    <property type="term" value="F:carbohydrate binding"/>
    <property type="evidence" value="ECO:0007669"/>
    <property type="project" value="InterPro"/>
</dbReference>
<dbReference type="InterPro" id="IPR011682">
    <property type="entry name" value="Glyco_hydro_38_C"/>
</dbReference>
<dbReference type="GO" id="GO:0004559">
    <property type="term" value="F:alpha-mannosidase activity"/>
    <property type="evidence" value="ECO:0007669"/>
    <property type="project" value="InterPro"/>
</dbReference>
<evidence type="ECO:0000256" key="1">
    <source>
        <dbReference type="ARBA" id="ARBA00009792"/>
    </source>
</evidence>
<keyword evidence="3" id="KW-0378">Hydrolase</keyword>
<reference evidence="6" key="1">
    <citation type="journal article" date="2020" name="mSystems">
        <title>Genome- and Community-Level Interaction Insights into Carbon Utilization and Element Cycling Functions of Hydrothermarchaeota in Hydrothermal Sediment.</title>
        <authorList>
            <person name="Zhou Z."/>
            <person name="Liu Y."/>
            <person name="Xu W."/>
            <person name="Pan J."/>
            <person name="Luo Z.H."/>
            <person name="Li M."/>
        </authorList>
    </citation>
    <scope>NUCLEOTIDE SEQUENCE [LARGE SCALE GENOMIC DNA]</scope>
    <source>
        <strain evidence="6">HyVt-219</strain>
    </source>
</reference>
<evidence type="ECO:0000259" key="5">
    <source>
        <dbReference type="SMART" id="SM00872"/>
    </source>
</evidence>
<accession>A0A7V0N0N0</accession>
<dbReference type="InterPro" id="IPR008979">
    <property type="entry name" value="Galactose-bd-like_sf"/>
</dbReference>
<dbReference type="SUPFAM" id="SSF88713">
    <property type="entry name" value="Glycoside hydrolase/deacetylase"/>
    <property type="match status" value="1"/>
</dbReference>
<organism evidence="6">
    <name type="scientific">Aerophobetes bacterium</name>
    <dbReference type="NCBI Taxonomy" id="2030807"/>
    <lineage>
        <taxon>Bacteria</taxon>
        <taxon>Candidatus Aerophobota</taxon>
    </lineage>
</organism>
<dbReference type="Pfam" id="PF17677">
    <property type="entry name" value="Glyco_hydro38C2"/>
    <property type="match status" value="1"/>
</dbReference>
<protein>
    <submittedName>
        <fullName evidence="6">Alpha-mannosidase</fullName>
    </submittedName>
</protein>
<dbReference type="InterPro" id="IPR015341">
    <property type="entry name" value="Glyco_hydro_38_cen"/>
</dbReference>
<dbReference type="Pfam" id="PF01074">
    <property type="entry name" value="Glyco_hydro_38N"/>
    <property type="match status" value="1"/>
</dbReference>
<dbReference type="SUPFAM" id="SSF49785">
    <property type="entry name" value="Galactose-binding domain-like"/>
    <property type="match status" value="1"/>
</dbReference>
<proteinExistence type="inferred from homology"/>
<sequence length="1023" mass="116980">MLQKLDQIINALEKRLQSIVNCRVQKEWKFKLGELKDAEKIDYNDKSWEMINLPCRWDIKKEAWFRKKITVPESIEGIPVKGSKVELFSSVMLVPTEVFVDGERVFFARHWADFRKPGILVSESASPGKKHTIVIHTFSGEGLPGIPVMQICYSKVDDVEFELSSFIEELKFARELPGGEELCKRVVASISPQIILNLKPSELLNLISKIEKDLSPLEYLAKEYTVHLIGHSHIDMNWLWPWEETVDICRRDFDTITNLMDEFPDLCFSQSQTVTYKVVEEKFPHIFKKIKEKVNKGKWEVTASSWVEGDLNMANGEAIVHQILYGKKYAKDKFGVEPEILWEPDTFGHPWSIPQILKKSGIDHYYFMRCGKGSPMFWWEGPEGSRVIAFNSVYNASINPKQLADVSKDFKKRFGVKKAMFVYGVGDHGGGPTRKDIETAHKLDKKPVFPRVKFSTTKEFFEAVTRESPNLPVVKDELNFIWDGCYTTHGDIKEHNRKCERLLLDAEVTGSIAKILGEEYPDLGEYWEKALFNQFHDILDGSAIHEAYEYSNKLAEEVENKVSKTISDTLFKIAKNIGIKKSGLPVLVFNSLAWERDDVVSLPLPENAPSSFVIKDEEGNTYPAQILEDKLLFVAKNVPSLGYRVFYLSEGERKENLAILNAPFRLENEFFILKVDDKSGTISYLYDKINNKFVMKRQKDGTGSPEEVECTSPFMNNLLQVLYELPHPMSAWAIGPISSIKNLVKDPEIDVLASGPVAGKIRVRYKFNKSTISQDITLYKGIPRIDFVTRIDWQEISDSSREAPMLKASFTPLLKKTKATYEIPFGHIERIADGKEVPALQWIDISDDEYGVSLLSDTKYGFDVKGNTMRITLVRTGYEPDPMPDVGEHKFTYSIYPHKGDWKKADTVRKGYELNRPLIALFIKPKGEGNLPSSKSFVKINPPGIIMSCLKRSEDADDLIIRVYESKGEKMRADIELDFSVREVVETDLLERPVENSKFSLENGKLSFSINPYEIKTFRLKIK</sequence>
<evidence type="ECO:0000256" key="3">
    <source>
        <dbReference type="ARBA" id="ARBA00022801"/>
    </source>
</evidence>
<dbReference type="CDD" id="cd10789">
    <property type="entry name" value="GH38N_AMII_ER_cytosolic"/>
    <property type="match status" value="1"/>
</dbReference>
<dbReference type="InterPro" id="IPR041147">
    <property type="entry name" value="GH38_C"/>
</dbReference>
<dbReference type="Gene3D" id="2.70.98.30">
    <property type="entry name" value="Golgi alpha-mannosidase II, domain 4"/>
    <property type="match status" value="1"/>
</dbReference>
<comment type="caution">
    <text evidence="6">The sequence shown here is derived from an EMBL/GenBank/DDBJ whole genome shotgun (WGS) entry which is preliminary data.</text>
</comment>
<dbReference type="GO" id="GO:0009313">
    <property type="term" value="P:oligosaccharide catabolic process"/>
    <property type="evidence" value="ECO:0007669"/>
    <property type="project" value="TreeGrafter"/>
</dbReference>
<dbReference type="EMBL" id="DRBC01000129">
    <property type="protein sequence ID" value="HDN84566.1"/>
    <property type="molecule type" value="Genomic_DNA"/>
</dbReference>
<dbReference type="InterPro" id="IPR011330">
    <property type="entry name" value="Glyco_hydro/deAcase_b/a-brl"/>
</dbReference>
<evidence type="ECO:0000256" key="2">
    <source>
        <dbReference type="ARBA" id="ARBA00022723"/>
    </source>
</evidence>
<comment type="similarity">
    <text evidence="1">Belongs to the glycosyl hydrolase 38 family.</text>
</comment>
<dbReference type="AlphaFoldDB" id="A0A7V0N0N0"/>
<dbReference type="GO" id="GO:0006013">
    <property type="term" value="P:mannose metabolic process"/>
    <property type="evidence" value="ECO:0007669"/>
    <property type="project" value="InterPro"/>
</dbReference>
<keyword evidence="2" id="KW-0479">Metal-binding</keyword>
<dbReference type="Gene3D" id="3.20.110.10">
    <property type="entry name" value="Glycoside hydrolase 38, N terminal domain"/>
    <property type="match status" value="1"/>
</dbReference>
<dbReference type="PANTHER" id="PTHR46017">
    <property type="entry name" value="ALPHA-MANNOSIDASE 2C1"/>
    <property type="match status" value="1"/>
</dbReference>
<evidence type="ECO:0000313" key="6">
    <source>
        <dbReference type="EMBL" id="HDN84566.1"/>
    </source>
</evidence>
<dbReference type="PANTHER" id="PTHR46017:SF1">
    <property type="entry name" value="ALPHA-MANNOSIDASE 2C1"/>
    <property type="match status" value="1"/>
</dbReference>
<dbReference type="InterPro" id="IPR028995">
    <property type="entry name" value="Glyco_hydro_57/38_cen_sf"/>
</dbReference>
<dbReference type="InterPro" id="IPR000602">
    <property type="entry name" value="Glyco_hydro_38_N"/>
</dbReference>
<dbReference type="Pfam" id="PF09261">
    <property type="entry name" value="Alpha-mann_mid"/>
    <property type="match status" value="1"/>
</dbReference>
<dbReference type="InterPro" id="IPR037094">
    <property type="entry name" value="Glyco_hydro_38_cen_sf"/>
</dbReference>
<evidence type="ECO:0000256" key="4">
    <source>
        <dbReference type="ARBA" id="ARBA00023295"/>
    </source>
</evidence>
<dbReference type="InterPro" id="IPR011013">
    <property type="entry name" value="Gal_mutarotase_sf_dom"/>
</dbReference>
<dbReference type="Proteomes" id="UP000885660">
    <property type="component" value="Unassembled WGS sequence"/>
</dbReference>
<dbReference type="GO" id="GO:0046872">
    <property type="term" value="F:metal ion binding"/>
    <property type="evidence" value="ECO:0007669"/>
    <property type="project" value="UniProtKB-KW"/>
</dbReference>
<name>A0A7V0N0N0_UNCAE</name>
<dbReference type="Pfam" id="PF07748">
    <property type="entry name" value="Glyco_hydro_38C"/>
    <property type="match status" value="1"/>
</dbReference>
<dbReference type="Gene3D" id="2.60.40.2220">
    <property type="match status" value="1"/>
</dbReference>
<dbReference type="SUPFAM" id="SSF74650">
    <property type="entry name" value="Galactose mutarotase-like"/>
    <property type="match status" value="1"/>
</dbReference>
<keyword evidence="4" id="KW-0326">Glycosidase</keyword>
<feature type="domain" description="Glycoside hydrolase family 38 central" evidence="5">
    <location>
        <begin position="480"/>
        <end position="555"/>
    </location>
</feature>
<gene>
    <name evidence="6" type="ORF">ENG47_02255</name>
</gene>
<dbReference type="FunFam" id="1.20.1270.50:FF:000004">
    <property type="entry name" value="alpha-mannosidase 2C1 isoform X1"/>
    <property type="match status" value="1"/>
</dbReference>
<dbReference type="SMART" id="SM00872">
    <property type="entry name" value="Alpha-mann_mid"/>
    <property type="match status" value="1"/>
</dbReference>
<dbReference type="InterPro" id="IPR027291">
    <property type="entry name" value="Glyco_hydro_38_N_sf"/>
</dbReference>
<dbReference type="Gene3D" id="2.60.120.260">
    <property type="entry name" value="Galactose-binding domain-like"/>
    <property type="match status" value="1"/>
</dbReference>